<name>A0A819ZL27_9BILA</name>
<sequence>MRISIEGPADLDDDIKNIIIDNWK</sequence>
<accession>A0A819ZL27</accession>
<dbReference type="EMBL" id="CAJOBD010012060">
    <property type="protein sequence ID" value="CAF4176039.1"/>
    <property type="molecule type" value="Genomic_DNA"/>
</dbReference>
<evidence type="ECO:0000313" key="1">
    <source>
        <dbReference type="EMBL" id="CAF4176039.1"/>
    </source>
</evidence>
<dbReference type="Proteomes" id="UP000663836">
    <property type="component" value="Unassembled WGS sequence"/>
</dbReference>
<evidence type="ECO:0000313" key="2">
    <source>
        <dbReference type="Proteomes" id="UP000663836"/>
    </source>
</evidence>
<comment type="caution">
    <text evidence="1">The sequence shown here is derived from an EMBL/GenBank/DDBJ whole genome shotgun (WGS) entry which is preliminary data.</text>
</comment>
<protein>
    <submittedName>
        <fullName evidence="1">Uncharacterized protein</fullName>
    </submittedName>
</protein>
<dbReference type="AlphaFoldDB" id="A0A819ZL27"/>
<organism evidence="1 2">
    <name type="scientific">Rotaria sordida</name>
    <dbReference type="NCBI Taxonomy" id="392033"/>
    <lineage>
        <taxon>Eukaryota</taxon>
        <taxon>Metazoa</taxon>
        <taxon>Spiralia</taxon>
        <taxon>Gnathifera</taxon>
        <taxon>Rotifera</taxon>
        <taxon>Eurotatoria</taxon>
        <taxon>Bdelloidea</taxon>
        <taxon>Philodinida</taxon>
        <taxon>Philodinidae</taxon>
        <taxon>Rotaria</taxon>
    </lineage>
</organism>
<reference evidence="1" key="1">
    <citation type="submission" date="2021-02" db="EMBL/GenBank/DDBJ databases">
        <authorList>
            <person name="Nowell W R."/>
        </authorList>
    </citation>
    <scope>NUCLEOTIDE SEQUENCE</scope>
</reference>
<feature type="non-terminal residue" evidence="1">
    <location>
        <position position="24"/>
    </location>
</feature>
<gene>
    <name evidence="1" type="ORF">JBS370_LOCUS35259</name>
</gene>
<proteinExistence type="predicted"/>